<feature type="coiled-coil region" evidence="1">
    <location>
        <begin position="760"/>
        <end position="811"/>
    </location>
</feature>
<dbReference type="GO" id="GO:0005802">
    <property type="term" value="C:trans-Golgi network"/>
    <property type="evidence" value="ECO:0007669"/>
    <property type="project" value="TreeGrafter"/>
</dbReference>
<keyword evidence="3" id="KW-1185">Reference proteome</keyword>
<dbReference type="STRING" id="471704.A0A195DE15"/>
<evidence type="ECO:0000256" key="1">
    <source>
        <dbReference type="SAM" id="Coils"/>
    </source>
</evidence>
<sequence>MGENLDSFGDETDFAVEYDKVSSLTRHDVRLLEGMTIQNDILQVRSDHCGSNMFENKSYSELLRKNDEKIKSNCSVDNINSAITFEKDKSINDIPNTKLQTRQLSSSESHLSYHDKSLRNSLSHCTSASLPTISSLDSYLVKNKANVFRKDIHTQENIVKACTDEEETLFNRLSEMNNPLSDSQHSLNEKSIKACQNNPTEEEHEKDYLKEKMSESDVSEMKQFSEETIDSRLQLNDNKTTNERNQVEIDVCKKNESNSTAALSINARGSISRPTLADDSKLVKMSLLTNPMNIMQSNVQLLNKSRNFLNFITEKSTNIMEKALLLQHLAMKYNHISKSVESDSARFYTSNVSSSTDVIPRLYVNSATNQARNDYTVKQNCKSENNLDTVINNEKEINPSPYTKEDKIYDDSIEQLLYNSNIENKVILNEKMYYVLKNNDDRLDRDVIDEQVKRDVSVRETDENKSFLQTDELCDDAYKKDSSDVGILDSNILKHDSLEHPSYLALWEDYTSLKLKHSKLLDRMEYLKKLNRSNNSFQETETNALTTEALILQVENLQRTVNQLTVDLNTSLETQEVLKKECAAINKEKENMVMRYVTSEKQLIDTQSFKISNIETKIILNRHIYIYFKLIKKRKEILFKFPFAMKINDMKEECEQIRRETQESFRKFQQSEENKAVTLDQQLKEHQARLILERHVTEDKETLRLQLQKELETLKSKQQNLIEENKKFSLKIQESEKVRLNNENGLSDLRIVADQRQLQITELLDKVSQLETLKLQLQHKEECIVSIEAKLLQLQLANEELQSDMQACRQKEADMLDFTQKLTDTNVRLQSEFIAIQTKANYLESEQGPLRERINELISRVKTLEEDLMQERKKRREECEILAKHVAEQTKLAQNLAQKLEDSQGENTLLKRKHQTSIKELTRELQQCHKKLEIFETTSPSNSLDIASRTGSNTSLAGDTSNGALSDNNANSDHINSIELNKQVLMERIIKLQDINVKRAEKLDFFKEHTQTLLEDIQKKEKIIQNYILNQNFGALTCNKSDRYKAELARRGGIMASVYNHRVSDENMTLELSLEINQKLQALYEDALLKNITLKENIDTLGQEIAKLTMQHQQK</sequence>
<dbReference type="AlphaFoldDB" id="A0A195DE15"/>
<organism evidence="2 3">
    <name type="scientific">Trachymyrmex cornetzi</name>
    <dbReference type="NCBI Taxonomy" id="471704"/>
    <lineage>
        <taxon>Eukaryota</taxon>
        <taxon>Metazoa</taxon>
        <taxon>Ecdysozoa</taxon>
        <taxon>Arthropoda</taxon>
        <taxon>Hexapoda</taxon>
        <taxon>Insecta</taxon>
        <taxon>Pterygota</taxon>
        <taxon>Neoptera</taxon>
        <taxon>Endopterygota</taxon>
        <taxon>Hymenoptera</taxon>
        <taxon>Apocrita</taxon>
        <taxon>Aculeata</taxon>
        <taxon>Formicoidea</taxon>
        <taxon>Formicidae</taxon>
        <taxon>Myrmicinae</taxon>
        <taxon>Trachymyrmex</taxon>
    </lineage>
</organism>
<dbReference type="EMBL" id="KQ980989">
    <property type="protein sequence ID" value="KYN10664.1"/>
    <property type="molecule type" value="Genomic_DNA"/>
</dbReference>
<gene>
    <name evidence="2" type="ORF">ALC57_17271</name>
</gene>
<protein>
    <recommendedName>
        <fullName evidence="4">Coiled-coil domain-containing protein 186</fullName>
    </recommendedName>
</protein>
<dbReference type="PANTHER" id="PTHR18911:SF5">
    <property type="entry name" value="COILED-COIL DOMAIN-CONTAINING PROTEIN 186"/>
    <property type="match status" value="1"/>
</dbReference>
<reference evidence="2 3" key="1">
    <citation type="submission" date="2015-09" db="EMBL/GenBank/DDBJ databases">
        <title>Trachymyrmex cornetzi WGS genome.</title>
        <authorList>
            <person name="Nygaard S."/>
            <person name="Hu H."/>
            <person name="Boomsma J."/>
            <person name="Zhang G."/>
        </authorList>
    </citation>
    <scope>NUCLEOTIDE SEQUENCE [LARGE SCALE GENOMIC DNA]</scope>
    <source>
        <strain evidence="2">Tcor2-1</strain>
        <tissue evidence="2">Whole body</tissue>
    </source>
</reference>
<evidence type="ECO:0000313" key="3">
    <source>
        <dbReference type="Proteomes" id="UP000078492"/>
    </source>
</evidence>
<dbReference type="Proteomes" id="UP000078492">
    <property type="component" value="Unassembled WGS sequence"/>
</dbReference>
<keyword evidence="1" id="KW-0175">Coiled coil</keyword>
<evidence type="ECO:0000313" key="2">
    <source>
        <dbReference type="EMBL" id="KYN10664.1"/>
    </source>
</evidence>
<evidence type="ECO:0008006" key="4">
    <source>
        <dbReference type="Google" id="ProtNLM"/>
    </source>
</evidence>
<dbReference type="GO" id="GO:0099518">
    <property type="term" value="P:vesicle cytoskeletal trafficking"/>
    <property type="evidence" value="ECO:0007669"/>
    <property type="project" value="TreeGrafter"/>
</dbReference>
<accession>A0A195DE15</accession>
<dbReference type="GO" id="GO:0031267">
    <property type="term" value="F:small GTPase binding"/>
    <property type="evidence" value="ECO:0007669"/>
    <property type="project" value="TreeGrafter"/>
</dbReference>
<feature type="coiled-coil region" evidence="1">
    <location>
        <begin position="1077"/>
        <end position="1111"/>
    </location>
</feature>
<name>A0A195DE15_9HYME</name>
<proteinExistence type="predicted"/>
<feature type="coiled-coil region" evidence="1">
    <location>
        <begin position="647"/>
        <end position="731"/>
    </location>
</feature>
<feature type="coiled-coil region" evidence="1">
    <location>
        <begin position="854"/>
        <end position="938"/>
    </location>
</feature>
<dbReference type="InterPro" id="IPR038830">
    <property type="entry name" value="CCDC186"/>
</dbReference>
<dbReference type="PANTHER" id="PTHR18911">
    <property type="entry name" value="CTCL TUMOR ANTIGEN HD-CL-01"/>
    <property type="match status" value="1"/>
</dbReference>